<feature type="domain" description="DUF1707" evidence="1">
    <location>
        <begin position="12"/>
        <end position="62"/>
    </location>
</feature>
<reference evidence="2" key="1">
    <citation type="submission" date="2023-04" db="EMBL/GenBank/DDBJ databases">
        <title>Genomic diversity of scab-causing Streptomyces spp. in the province of Quebec, Canada.</title>
        <authorList>
            <person name="Biessy A."/>
            <person name="Cadieux M."/>
            <person name="Ciotola M."/>
            <person name="Filion M."/>
        </authorList>
    </citation>
    <scope>NUCLEOTIDE SEQUENCE</scope>
    <source>
        <strain evidence="2">B21-115</strain>
    </source>
</reference>
<dbReference type="Proteomes" id="UP001310290">
    <property type="component" value="Unassembled WGS sequence"/>
</dbReference>
<dbReference type="EMBL" id="JARULZ010000003">
    <property type="protein sequence ID" value="MEH0639279.1"/>
    <property type="molecule type" value="Genomic_DNA"/>
</dbReference>
<gene>
    <name evidence="2" type="ORF">QBA35_39690</name>
</gene>
<evidence type="ECO:0000313" key="2">
    <source>
        <dbReference type="EMBL" id="MEH0639279.1"/>
    </source>
</evidence>
<comment type="caution">
    <text evidence="2">The sequence shown here is derived from an EMBL/GenBank/DDBJ whole genome shotgun (WGS) entry which is preliminary data.</text>
</comment>
<dbReference type="RefSeq" id="WP_005474001.1">
    <property type="nucleotide sequence ID" value="NZ_JARULZ010000003.1"/>
</dbReference>
<proteinExistence type="predicted"/>
<dbReference type="PANTHER" id="PTHR40763">
    <property type="entry name" value="MEMBRANE PROTEIN-RELATED"/>
    <property type="match status" value="1"/>
</dbReference>
<protein>
    <submittedName>
        <fullName evidence="2">DUF1707 domain-containing protein</fullName>
    </submittedName>
</protein>
<name>A0ABU8B016_9ACTN</name>
<dbReference type="PANTHER" id="PTHR40763:SF5">
    <property type="entry name" value="MEMBRANE PROTEIN"/>
    <property type="match status" value="1"/>
</dbReference>
<dbReference type="Pfam" id="PF08044">
    <property type="entry name" value="DUF1707"/>
    <property type="match status" value="1"/>
</dbReference>
<sequence>MTTLPEDRTPPIGDEDRDTAVRRVQEAYAEGHIAHDDLDQRLHLVLTVATQGELVAVLADLPEGNGAVTSTIAAASGRIRRRGGWRVPRFLKVESACAKVRLDLSRAVIEHAVIDIELRLGTGGARITVPRDAVVDIEGLRTGWKDSRYRTPRRRNAVGPKIRISGVMGFGRLRIRHARQLTPFRRSRSRRAA</sequence>
<evidence type="ECO:0000259" key="1">
    <source>
        <dbReference type="Pfam" id="PF08044"/>
    </source>
</evidence>
<organism evidence="2 3">
    <name type="scientific">Streptomyces bottropensis</name>
    <dbReference type="NCBI Taxonomy" id="42235"/>
    <lineage>
        <taxon>Bacteria</taxon>
        <taxon>Bacillati</taxon>
        <taxon>Actinomycetota</taxon>
        <taxon>Actinomycetes</taxon>
        <taxon>Kitasatosporales</taxon>
        <taxon>Streptomycetaceae</taxon>
        <taxon>Streptomyces</taxon>
    </lineage>
</organism>
<keyword evidence="3" id="KW-1185">Reference proteome</keyword>
<accession>A0ABU8B016</accession>
<evidence type="ECO:0000313" key="3">
    <source>
        <dbReference type="Proteomes" id="UP001310290"/>
    </source>
</evidence>
<dbReference type="GeneID" id="96268127"/>
<dbReference type="InterPro" id="IPR012551">
    <property type="entry name" value="DUF1707_SHOCT-like"/>
</dbReference>